<organism evidence="8 9">
    <name type="scientific">Caenorhabditis auriculariae</name>
    <dbReference type="NCBI Taxonomy" id="2777116"/>
    <lineage>
        <taxon>Eukaryota</taxon>
        <taxon>Metazoa</taxon>
        <taxon>Ecdysozoa</taxon>
        <taxon>Nematoda</taxon>
        <taxon>Chromadorea</taxon>
        <taxon>Rhabditida</taxon>
        <taxon>Rhabditina</taxon>
        <taxon>Rhabditomorpha</taxon>
        <taxon>Rhabditoidea</taxon>
        <taxon>Rhabditidae</taxon>
        <taxon>Peloderinae</taxon>
        <taxon>Caenorhabditis</taxon>
    </lineage>
</organism>
<dbReference type="OrthoDB" id="5965083at2759"/>
<reference evidence="8" key="1">
    <citation type="submission" date="2020-10" db="EMBL/GenBank/DDBJ databases">
        <authorList>
            <person name="Kikuchi T."/>
        </authorList>
    </citation>
    <scope>NUCLEOTIDE SEQUENCE</scope>
    <source>
        <strain evidence="8">NKZ352</strain>
    </source>
</reference>
<feature type="region of interest" description="Disordered" evidence="6">
    <location>
        <begin position="547"/>
        <end position="624"/>
    </location>
</feature>
<keyword evidence="9" id="KW-1185">Reference proteome</keyword>
<dbReference type="CDD" id="cd01212">
    <property type="entry name" value="PTB_JIP"/>
    <property type="match status" value="1"/>
</dbReference>
<dbReference type="GO" id="GO:0005078">
    <property type="term" value="F:MAP-kinase scaffold activity"/>
    <property type="evidence" value="ECO:0007669"/>
    <property type="project" value="TreeGrafter"/>
</dbReference>
<comment type="subcellular location">
    <subcellularLocation>
        <location evidence="1">Cytoplasm</location>
    </subcellularLocation>
</comment>
<dbReference type="AlphaFoldDB" id="A0A8S1HLS5"/>
<feature type="region of interest" description="Disordered" evidence="6">
    <location>
        <begin position="1"/>
        <end position="43"/>
    </location>
</feature>
<proteinExistence type="inferred from homology"/>
<dbReference type="SMART" id="SM00326">
    <property type="entry name" value="SH3"/>
    <property type="match status" value="1"/>
</dbReference>
<feature type="region of interest" description="Disordered" evidence="6">
    <location>
        <begin position="256"/>
        <end position="275"/>
    </location>
</feature>
<evidence type="ECO:0000256" key="2">
    <source>
        <dbReference type="ARBA" id="ARBA00009866"/>
    </source>
</evidence>
<keyword evidence="3 5" id="KW-0728">SH3 domain</keyword>
<feature type="compositionally biased region" description="Basic and acidic residues" evidence="6">
    <location>
        <begin position="562"/>
        <end position="588"/>
    </location>
</feature>
<gene>
    <name evidence="8" type="ORF">CAUJ_LOCUS11247</name>
</gene>
<dbReference type="InterPro" id="IPR047178">
    <property type="entry name" value="JIP1_scaffold"/>
</dbReference>
<dbReference type="Gene3D" id="2.30.29.30">
    <property type="entry name" value="Pleckstrin-homology domain (PH domain)/Phosphotyrosine-binding domain (PTB)"/>
    <property type="match status" value="1"/>
</dbReference>
<feature type="compositionally biased region" description="Low complexity" evidence="6">
    <location>
        <begin position="715"/>
        <end position="729"/>
    </location>
</feature>
<dbReference type="InterPro" id="IPR011993">
    <property type="entry name" value="PH-like_dom_sf"/>
</dbReference>
<dbReference type="Pfam" id="PF14604">
    <property type="entry name" value="SH3_9"/>
    <property type="match status" value="1"/>
</dbReference>
<evidence type="ECO:0000313" key="9">
    <source>
        <dbReference type="Proteomes" id="UP000835052"/>
    </source>
</evidence>
<dbReference type="Proteomes" id="UP000835052">
    <property type="component" value="Unassembled WGS sequence"/>
</dbReference>
<protein>
    <recommendedName>
        <fullName evidence="7">SH3 domain-containing protein</fullName>
    </recommendedName>
</protein>
<evidence type="ECO:0000256" key="3">
    <source>
        <dbReference type="ARBA" id="ARBA00022443"/>
    </source>
</evidence>
<dbReference type="InterPro" id="IPR001452">
    <property type="entry name" value="SH3_domain"/>
</dbReference>
<dbReference type="Gene3D" id="2.30.30.40">
    <property type="entry name" value="SH3 Domains"/>
    <property type="match status" value="1"/>
</dbReference>
<feature type="region of interest" description="Disordered" evidence="6">
    <location>
        <begin position="107"/>
        <end position="168"/>
    </location>
</feature>
<dbReference type="PANTHER" id="PTHR47437:SF4">
    <property type="entry name" value="JNK-INTERACTING PROTEIN 1-LIKE PROTEIN"/>
    <property type="match status" value="1"/>
</dbReference>
<feature type="compositionally biased region" description="Basic residues" evidence="6">
    <location>
        <begin position="699"/>
        <end position="708"/>
    </location>
</feature>
<name>A0A8S1HLS5_9PELO</name>
<comment type="caution">
    <text evidence="8">The sequence shown here is derived from an EMBL/GenBank/DDBJ whole genome shotgun (WGS) entry which is preliminary data.</text>
</comment>
<feature type="compositionally biased region" description="Polar residues" evidence="6">
    <location>
        <begin position="592"/>
        <end position="609"/>
    </location>
</feature>
<dbReference type="GO" id="GO:0005737">
    <property type="term" value="C:cytoplasm"/>
    <property type="evidence" value="ECO:0007669"/>
    <property type="project" value="UniProtKB-SubCell"/>
</dbReference>
<evidence type="ECO:0000256" key="5">
    <source>
        <dbReference type="PROSITE-ProRule" id="PRU00192"/>
    </source>
</evidence>
<evidence type="ECO:0000256" key="6">
    <source>
        <dbReference type="SAM" id="MobiDB-lite"/>
    </source>
</evidence>
<dbReference type="SUPFAM" id="SSF50044">
    <property type="entry name" value="SH3-domain"/>
    <property type="match status" value="1"/>
</dbReference>
<dbReference type="InterPro" id="IPR006020">
    <property type="entry name" value="PTB/PI_dom"/>
</dbReference>
<dbReference type="PROSITE" id="PS50002">
    <property type="entry name" value="SH3"/>
    <property type="match status" value="1"/>
</dbReference>
<evidence type="ECO:0000256" key="1">
    <source>
        <dbReference type="ARBA" id="ARBA00004496"/>
    </source>
</evidence>
<dbReference type="GO" id="GO:0046328">
    <property type="term" value="P:regulation of JNK cascade"/>
    <property type="evidence" value="ECO:0007669"/>
    <property type="project" value="InterPro"/>
</dbReference>
<feature type="compositionally biased region" description="Acidic residues" evidence="6">
    <location>
        <begin position="31"/>
        <end position="43"/>
    </location>
</feature>
<dbReference type="EMBL" id="CAJGYM010000053">
    <property type="protein sequence ID" value="CAD6195328.1"/>
    <property type="molecule type" value="Genomic_DNA"/>
</dbReference>
<feature type="domain" description="SH3" evidence="7">
    <location>
        <begin position="728"/>
        <end position="789"/>
    </location>
</feature>
<evidence type="ECO:0000313" key="8">
    <source>
        <dbReference type="EMBL" id="CAD6195328.1"/>
    </source>
</evidence>
<dbReference type="GO" id="GO:0008432">
    <property type="term" value="F:JUN kinase binding"/>
    <property type="evidence" value="ECO:0007669"/>
    <property type="project" value="TreeGrafter"/>
</dbReference>
<dbReference type="SUPFAM" id="SSF50729">
    <property type="entry name" value="PH domain-like"/>
    <property type="match status" value="1"/>
</dbReference>
<evidence type="ECO:0000256" key="4">
    <source>
        <dbReference type="ARBA" id="ARBA00022490"/>
    </source>
</evidence>
<evidence type="ECO:0000259" key="7">
    <source>
        <dbReference type="PROSITE" id="PS50002"/>
    </source>
</evidence>
<dbReference type="PANTHER" id="PTHR47437">
    <property type="entry name" value="JNK-INTERACTING PROTEIN 1-LIKE PROTEIN"/>
    <property type="match status" value="1"/>
</dbReference>
<sequence length="945" mass="105904">MDTGGYSDSEDEKQRVPVKKSFSADGPWTYDEQEESSEEDSDAEFLVHPCLRSLIKSKSAYSVPREKIESNMKPSKTTFEINLSRMLNSTTKSIVMDSETSMADFIPCLDTKWPEPDDSEEEKEQKRRKKRGKKMERYSASESEPELGGLDDFLPTKPRKRCSGCWSSPPEVLQDRSFSTSPQLQGREECWSAPELVDDEPPSPEEEFGCKDVPTTWILPPKVVQLREPPYSTSYPVIDTPDPDLSICSYRLPSSLGSAPSLSPPRPLSPVFGRPAKISSKISSSQSMQLPPKPDLSSFMDQPGEILVLASDDGSTSDADEEVWPQRDPWPHQEVWPEFAMARECWTDASGGLHRSATFHPVGQRVAVSAQSEPRGFGTIPTSRSAHSHLYDWGTEEDILDDFGRRQPPGDVEDDDDFSGSALDDFESKALATRQEWMEHGSIACLGLTPEYSEALFAAARNRYHPEVFDVVHCNGVQSQYGSFSSLAGAPSPSPSQAMRRSCTTEEFRVKGRRRLPRRPDELCAPIDLPQSKSMYERALREQFLATVERPSDEADGNQDSFEEKTPGARLDLRRRTAAHERRDRRPPSLDLQKTVNTLIESKNSSTMPQRAGYDPFSNLETPISPRVLPSPGSGRRLPPLPIHSTSLLQHLPAAMSLPPKSSDHTLCFMDGMGDSMMERSTALGLEDSYYEEDSINGNRRKQRHTNRKSFFSPDDSSGVSSCTTSDSVNPTHRVQSAFHPRHNDEVLLEIGDALHVDRSSDDHWSYGTNLRTGQSGIFPTAVVCEIDIVEEICLGALPTNATKIMTEERDTFFLTLLASIEVAHHKGNDVLVQAMNKVLSMYKNADEIIVPQTVLLEISFRGIHVIDKRRKNLFQCPTFDFFYSLQNISFCGAHPKQLKYFGFITKAPASTEICLSLESIGRAFKRSYDEYMAFAHPTEDIYLE</sequence>
<dbReference type="GO" id="GO:0007254">
    <property type="term" value="P:JNK cascade"/>
    <property type="evidence" value="ECO:0007669"/>
    <property type="project" value="TreeGrafter"/>
</dbReference>
<accession>A0A8S1HLS5</accession>
<keyword evidence="4" id="KW-0963">Cytoplasm</keyword>
<dbReference type="InterPro" id="IPR036028">
    <property type="entry name" value="SH3-like_dom_sf"/>
</dbReference>
<feature type="region of interest" description="Disordered" evidence="6">
    <location>
        <begin position="693"/>
        <end position="732"/>
    </location>
</feature>
<dbReference type="SMART" id="SM00462">
    <property type="entry name" value="PTB"/>
    <property type="match status" value="1"/>
</dbReference>
<comment type="similarity">
    <text evidence="2">Belongs to the JIP scaffold family.</text>
</comment>